<evidence type="ECO:0000313" key="10">
    <source>
        <dbReference type="EMBL" id="MFC7581436.1"/>
    </source>
</evidence>
<dbReference type="RefSeq" id="WP_380976305.1">
    <property type="nucleotide sequence ID" value="NZ_JBHTEF010000001.1"/>
</dbReference>
<keyword evidence="4 7" id="KW-0812">Transmembrane</keyword>
<comment type="subcellular location">
    <subcellularLocation>
        <location evidence="1 7">Cell membrane</location>
        <topology evidence="1 7">Multi-pass membrane protein</topology>
    </subcellularLocation>
</comment>
<dbReference type="Proteomes" id="UP001596527">
    <property type="component" value="Unassembled WGS sequence"/>
</dbReference>
<sequence>MLLTSLQTSALAVAPAEDTSWVTTVVGWFHDPTSLLLAMGPWVLWGTLAIVFIESGVLFPVLPGDSLLFTAGLLHERLGLSLPMLVGLTFVAAFLGAQIGYWLGRRFGRRLFRDDARFLRTEHLDKAEDYFTRYGGRSLVIGRFIPFVRTFIPLAAGIARYPYGKFLAFNSLGALLWGSGVTYAGSILGGVQFVHDNLSMLILLIVFVSLLPMVAQAIVARRKAGEAPSPAGSGSADRDTDEGAPADAPAAD</sequence>
<feature type="transmembrane region" description="Helical" evidence="7">
    <location>
        <begin position="42"/>
        <end position="62"/>
    </location>
</feature>
<evidence type="ECO:0000256" key="4">
    <source>
        <dbReference type="ARBA" id="ARBA00022692"/>
    </source>
</evidence>
<feature type="domain" description="VTT" evidence="9">
    <location>
        <begin position="62"/>
        <end position="186"/>
    </location>
</feature>
<protein>
    <submittedName>
        <fullName evidence="10">DedA family protein</fullName>
    </submittedName>
</protein>
<evidence type="ECO:0000256" key="1">
    <source>
        <dbReference type="ARBA" id="ARBA00004651"/>
    </source>
</evidence>
<evidence type="ECO:0000256" key="7">
    <source>
        <dbReference type="RuleBase" id="RU367016"/>
    </source>
</evidence>
<reference evidence="11" key="1">
    <citation type="journal article" date="2019" name="Int. J. Syst. Evol. Microbiol.">
        <title>The Global Catalogue of Microorganisms (GCM) 10K type strain sequencing project: providing services to taxonomists for standard genome sequencing and annotation.</title>
        <authorList>
            <consortium name="The Broad Institute Genomics Platform"/>
            <consortium name="The Broad Institute Genome Sequencing Center for Infectious Disease"/>
            <person name="Wu L."/>
            <person name="Ma J."/>
        </authorList>
    </citation>
    <scope>NUCLEOTIDE SEQUENCE [LARGE SCALE GENOMIC DNA]</scope>
    <source>
        <strain evidence="11">CCUG 56698</strain>
    </source>
</reference>
<evidence type="ECO:0000256" key="6">
    <source>
        <dbReference type="ARBA" id="ARBA00023136"/>
    </source>
</evidence>
<evidence type="ECO:0000256" key="3">
    <source>
        <dbReference type="ARBA" id="ARBA00022475"/>
    </source>
</evidence>
<accession>A0ABW2SNM0</accession>
<keyword evidence="3 7" id="KW-1003">Cell membrane</keyword>
<keyword evidence="6 7" id="KW-0472">Membrane</keyword>
<name>A0ABW2SNM0_9ACTO</name>
<comment type="similarity">
    <text evidence="2 7">Belongs to the DedA family.</text>
</comment>
<evidence type="ECO:0000313" key="11">
    <source>
        <dbReference type="Proteomes" id="UP001596527"/>
    </source>
</evidence>
<evidence type="ECO:0000256" key="2">
    <source>
        <dbReference type="ARBA" id="ARBA00010792"/>
    </source>
</evidence>
<evidence type="ECO:0000259" key="9">
    <source>
        <dbReference type="Pfam" id="PF09335"/>
    </source>
</evidence>
<feature type="region of interest" description="Disordered" evidence="8">
    <location>
        <begin position="222"/>
        <end position="252"/>
    </location>
</feature>
<organism evidence="10 11">
    <name type="scientific">Schaalia naturae</name>
    <dbReference type="NCBI Taxonomy" id="635203"/>
    <lineage>
        <taxon>Bacteria</taxon>
        <taxon>Bacillati</taxon>
        <taxon>Actinomycetota</taxon>
        <taxon>Actinomycetes</taxon>
        <taxon>Actinomycetales</taxon>
        <taxon>Actinomycetaceae</taxon>
        <taxon>Schaalia</taxon>
    </lineage>
</organism>
<feature type="transmembrane region" description="Helical" evidence="7">
    <location>
        <begin position="166"/>
        <end position="186"/>
    </location>
</feature>
<evidence type="ECO:0000256" key="5">
    <source>
        <dbReference type="ARBA" id="ARBA00022989"/>
    </source>
</evidence>
<keyword evidence="11" id="KW-1185">Reference proteome</keyword>
<gene>
    <name evidence="10" type="ORF">ACFQWG_09550</name>
</gene>
<comment type="caution">
    <text evidence="10">The sequence shown here is derived from an EMBL/GenBank/DDBJ whole genome shotgun (WGS) entry which is preliminary data.</text>
</comment>
<dbReference type="PANTHER" id="PTHR30353">
    <property type="entry name" value="INNER MEMBRANE PROTEIN DEDA-RELATED"/>
    <property type="match status" value="1"/>
</dbReference>
<feature type="transmembrane region" description="Helical" evidence="7">
    <location>
        <begin position="82"/>
        <end position="103"/>
    </location>
</feature>
<dbReference type="EMBL" id="JBHTEF010000001">
    <property type="protein sequence ID" value="MFC7581436.1"/>
    <property type="molecule type" value="Genomic_DNA"/>
</dbReference>
<keyword evidence="5 7" id="KW-1133">Transmembrane helix</keyword>
<dbReference type="InterPro" id="IPR032816">
    <property type="entry name" value="VTT_dom"/>
</dbReference>
<evidence type="ECO:0000256" key="8">
    <source>
        <dbReference type="SAM" id="MobiDB-lite"/>
    </source>
</evidence>
<dbReference type="InterPro" id="IPR032818">
    <property type="entry name" value="DedA-like"/>
</dbReference>
<feature type="transmembrane region" description="Helical" evidence="7">
    <location>
        <begin position="198"/>
        <end position="219"/>
    </location>
</feature>
<dbReference type="Pfam" id="PF09335">
    <property type="entry name" value="VTT_dom"/>
    <property type="match status" value="1"/>
</dbReference>
<dbReference type="PANTHER" id="PTHR30353:SF0">
    <property type="entry name" value="TRANSMEMBRANE PROTEIN"/>
    <property type="match status" value="1"/>
</dbReference>
<proteinExistence type="inferred from homology"/>